<evidence type="ECO:0000256" key="12">
    <source>
        <dbReference type="PIRSR" id="PIRSR000216-1"/>
    </source>
</evidence>
<comment type="subunit">
    <text evidence="7">Composed of 13 different subunits. Subunits NuoCD, E, F, and G constitute the peripheral sector of the complex.</text>
</comment>
<evidence type="ECO:0000256" key="11">
    <source>
        <dbReference type="ARBA" id="ARBA00047712"/>
    </source>
</evidence>
<feature type="binding site" evidence="12">
    <location>
        <position position="151"/>
    </location>
    <ligand>
        <name>[2Fe-2S] cluster</name>
        <dbReference type="ChEBI" id="CHEBI:190135"/>
    </ligand>
</feature>
<dbReference type="NCBIfam" id="TIGR01958">
    <property type="entry name" value="nuoE_fam"/>
    <property type="match status" value="1"/>
</dbReference>
<dbReference type="InterPro" id="IPR041921">
    <property type="entry name" value="NuoE_N"/>
</dbReference>
<comment type="caution">
    <text evidence="13">The sequence shown here is derived from an EMBL/GenBank/DDBJ whole genome shotgun (WGS) entry which is preliminary data.</text>
</comment>
<dbReference type="Gene3D" id="1.10.10.1590">
    <property type="entry name" value="NADH-quinone oxidoreductase subunit E"/>
    <property type="match status" value="1"/>
</dbReference>
<dbReference type="AlphaFoldDB" id="A0A420X114"/>
<dbReference type="OrthoDB" id="9807941at2"/>
<dbReference type="InterPro" id="IPR002023">
    <property type="entry name" value="NuoE-like"/>
</dbReference>
<dbReference type="FunFam" id="3.40.30.10:FF:000015">
    <property type="entry name" value="NADH-quinone oxidoreductase subunit E"/>
    <property type="match status" value="1"/>
</dbReference>
<dbReference type="NCBIfam" id="NF005722">
    <property type="entry name" value="PRK07539.1-2"/>
    <property type="match status" value="1"/>
</dbReference>
<dbReference type="GO" id="GO:0003954">
    <property type="term" value="F:NADH dehydrogenase activity"/>
    <property type="evidence" value="ECO:0007669"/>
    <property type="project" value="TreeGrafter"/>
</dbReference>
<evidence type="ECO:0000256" key="8">
    <source>
        <dbReference type="ARBA" id="ARBA00031580"/>
    </source>
</evidence>
<dbReference type="SUPFAM" id="SSF52833">
    <property type="entry name" value="Thioredoxin-like"/>
    <property type="match status" value="1"/>
</dbReference>
<comment type="similarity">
    <text evidence="1">Belongs to the complex I 24 kDa subunit family.</text>
</comment>
<dbReference type="GO" id="GO:0051537">
    <property type="term" value="F:2 iron, 2 sulfur cluster binding"/>
    <property type="evidence" value="ECO:0007669"/>
    <property type="project" value="UniProtKB-KW"/>
</dbReference>
<dbReference type="PROSITE" id="PS01099">
    <property type="entry name" value="COMPLEX1_24K"/>
    <property type="match status" value="1"/>
</dbReference>
<keyword evidence="5 12" id="KW-0408">Iron</keyword>
<comment type="cofactor">
    <cofactor evidence="12">
        <name>[2Fe-2S] cluster</name>
        <dbReference type="ChEBI" id="CHEBI:190135"/>
    </cofactor>
    <text evidence="12">Binds 1 [2Fe-2S] cluster.</text>
</comment>
<keyword evidence="14" id="KW-1185">Reference proteome</keyword>
<dbReference type="CDD" id="cd03064">
    <property type="entry name" value="TRX_Fd_NuoE"/>
    <property type="match status" value="1"/>
</dbReference>
<dbReference type="PANTHER" id="PTHR10371:SF3">
    <property type="entry name" value="NADH DEHYDROGENASE [UBIQUINONE] FLAVOPROTEIN 2, MITOCHONDRIAL"/>
    <property type="match status" value="1"/>
</dbReference>
<comment type="cofactor">
    <cofactor evidence="10">
        <name>[2Fe-2S] cluster</name>
        <dbReference type="ChEBI" id="CHEBI:190135"/>
    </cofactor>
</comment>
<comment type="catalytic activity">
    <reaction evidence="11">
        <text>a quinone + NADH + 5 H(+)(in) = a quinol + NAD(+) + 4 H(+)(out)</text>
        <dbReference type="Rhea" id="RHEA:57888"/>
        <dbReference type="ChEBI" id="CHEBI:15378"/>
        <dbReference type="ChEBI" id="CHEBI:24646"/>
        <dbReference type="ChEBI" id="CHEBI:57540"/>
        <dbReference type="ChEBI" id="CHEBI:57945"/>
        <dbReference type="ChEBI" id="CHEBI:132124"/>
    </reaction>
</comment>
<accession>A0A420X114</accession>
<dbReference type="InterPro" id="IPR036249">
    <property type="entry name" value="Thioredoxin-like_sf"/>
</dbReference>
<evidence type="ECO:0000256" key="5">
    <source>
        <dbReference type="ARBA" id="ARBA00023004"/>
    </source>
</evidence>
<organism evidence="13 14">
    <name type="scientific">Kushneria sinocarnis</name>
    <dbReference type="NCBI Taxonomy" id="595502"/>
    <lineage>
        <taxon>Bacteria</taxon>
        <taxon>Pseudomonadati</taxon>
        <taxon>Pseudomonadota</taxon>
        <taxon>Gammaproteobacteria</taxon>
        <taxon>Oceanospirillales</taxon>
        <taxon>Halomonadaceae</taxon>
        <taxon>Kushneria</taxon>
    </lineage>
</organism>
<evidence type="ECO:0000256" key="2">
    <source>
        <dbReference type="ARBA" id="ARBA00019898"/>
    </source>
</evidence>
<dbReference type="PANTHER" id="PTHR10371">
    <property type="entry name" value="NADH DEHYDROGENASE UBIQUINONE FLAVOPROTEIN 2, MITOCHONDRIAL"/>
    <property type="match status" value="1"/>
</dbReference>
<evidence type="ECO:0000256" key="9">
    <source>
        <dbReference type="ARBA" id="ARBA00032788"/>
    </source>
</evidence>
<evidence type="ECO:0000256" key="10">
    <source>
        <dbReference type="ARBA" id="ARBA00034078"/>
    </source>
</evidence>
<protein>
    <recommendedName>
        <fullName evidence="2">NADH-quinone oxidoreductase subunit E</fullName>
    </recommendedName>
    <alternativeName>
        <fullName evidence="8">NADH dehydrogenase I subunit E</fullName>
    </alternativeName>
    <alternativeName>
        <fullName evidence="9">NDH-1 subunit E</fullName>
    </alternativeName>
</protein>
<feature type="binding site" evidence="12">
    <location>
        <position position="111"/>
    </location>
    <ligand>
        <name>[2Fe-2S] cluster</name>
        <dbReference type="ChEBI" id="CHEBI:190135"/>
    </ligand>
</feature>
<proteinExistence type="inferred from homology"/>
<name>A0A420X114_9GAMM</name>
<evidence type="ECO:0000256" key="3">
    <source>
        <dbReference type="ARBA" id="ARBA00022714"/>
    </source>
</evidence>
<dbReference type="FunFam" id="1.10.10.1590:FF:000001">
    <property type="entry name" value="NADH-quinone oxidoreductase subunit E"/>
    <property type="match status" value="1"/>
</dbReference>
<gene>
    <name evidence="13" type="ORF">C7446_0252</name>
</gene>
<keyword evidence="3 12" id="KW-0001">2Fe-2S</keyword>
<feature type="binding site" evidence="12">
    <location>
        <position position="147"/>
    </location>
    <ligand>
        <name>[2Fe-2S] cluster</name>
        <dbReference type="ChEBI" id="CHEBI:190135"/>
    </ligand>
</feature>
<keyword evidence="6 12" id="KW-0411">Iron-sulfur</keyword>
<evidence type="ECO:0000313" key="13">
    <source>
        <dbReference type="EMBL" id="RKR07440.1"/>
    </source>
</evidence>
<evidence type="ECO:0000256" key="4">
    <source>
        <dbReference type="ARBA" id="ARBA00022723"/>
    </source>
</evidence>
<dbReference type="Pfam" id="PF01257">
    <property type="entry name" value="2Fe-2S_thioredx"/>
    <property type="match status" value="1"/>
</dbReference>
<sequence>MEPSTRDASASSSYSLIASDQYPDDFVLSDEEREAIEQEKGHFENPRAASIEALKIVQKRRGWVPDGAIYAISNVLGIPSSDVEGVATFYSLIFRQPVGRHVILICDSSSCFLTDYEQLRDAFTRELGIGFGQTTEDNRFTLLPVCCLGACDRGPALMIDEDLHGPVDPGDVASLLEQYA</sequence>
<dbReference type="RefSeq" id="WP_121170505.1">
    <property type="nucleotide sequence ID" value="NZ_RBIN01000001.1"/>
</dbReference>
<dbReference type="EMBL" id="RBIN01000001">
    <property type="protein sequence ID" value="RKR07440.1"/>
    <property type="molecule type" value="Genomic_DNA"/>
</dbReference>
<dbReference type="Gene3D" id="3.40.30.10">
    <property type="entry name" value="Glutaredoxin"/>
    <property type="match status" value="1"/>
</dbReference>
<evidence type="ECO:0000256" key="6">
    <source>
        <dbReference type="ARBA" id="ARBA00023014"/>
    </source>
</evidence>
<keyword evidence="4 12" id="KW-0479">Metal-binding</keyword>
<evidence type="ECO:0000313" key="14">
    <source>
        <dbReference type="Proteomes" id="UP000281975"/>
    </source>
</evidence>
<feature type="binding site" evidence="12">
    <location>
        <position position="106"/>
    </location>
    <ligand>
        <name>[2Fe-2S] cluster</name>
        <dbReference type="ChEBI" id="CHEBI:190135"/>
    </ligand>
</feature>
<reference evidence="13 14" key="1">
    <citation type="submission" date="2018-10" db="EMBL/GenBank/DDBJ databases">
        <title>Genomic Encyclopedia of Type Strains, Phase IV (KMG-IV): sequencing the most valuable type-strain genomes for metagenomic binning, comparative biology and taxonomic classification.</title>
        <authorList>
            <person name="Goeker M."/>
        </authorList>
    </citation>
    <scope>NUCLEOTIDE SEQUENCE [LARGE SCALE GENOMIC DNA]</scope>
    <source>
        <strain evidence="13 14">DSM 23229</strain>
    </source>
</reference>
<dbReference type="Proteomes" id="UP000281975">
    <property type="component" value="Unassembled WGS sequence"/>
</dbReference>
<evidence type="ECO:0000256" key="1">
    <source>
        <dbReference type="ARBA" id="ARBA00010643"/>
    </source>
</evidence>
<dbReference type="GO" id="GO:0046872">
    <property type="term" value="F:metal ion binding"/>
    <property type="evidence" value="ECO:0007669"/>
    <property type="project" value="UniProtKB-KW"/>
</dbReference>
<dbReference type="InterPro" id="IPR042128">
    <property type="entry name" value="NuoE_dom"/>
</dbReference>
<dbReference type="PIRSF" id="PIRSF000216">
    <property type="entry name" value="NADH_DH_24kDa"/>
    <property type="match status" value="1"/>
</dbReference>
<evidence type="ECO:0000256" key="7">
    <source>
        <dbReference type="ARBA" id="ARBA00026021"/>
    </source>
</evidence>